<keyword evidence="7 10" id="KW-0472">Membrane</keyword>
<dbReference type="EMBL" id="AUSU01000950">
    <property type="protein sequence ID" value="EPS72154.1"/>
    <property type="molecule type" value="Genomic_DNA"/>
</dbReference>
<evidence type="ECO:0000313" key="12">
    <source>
        <dbReference type="Proteomes" id="UP000015453"/>
    </source>
</evidence>
<evidence type="ECO:0000256" key="1">
    <source>
        <dbReference type="ARBA" id="ARBA00004477"/>
    </source>
</evidence>
<dbReference type="InterPro" id="IPR009542">
    <property type="entry name" value="Spc1/SPCS1"/>
</dbReference>
<name>S8CXG1_9LAMI</name>
<feature type="region of interest" description="Disordered" evidence="9">
    <location>
        <begin position="71"/>
        <end position="90"/>
    </location>
</feature>
<dbReference type="PANTHER" id="PTHR13202:SF0">
    <property type="entry name" value="SIGNAL PEPTIDASE COMPLEX SUBUNIT 1"/>
    <property type="match status" value="1"/>
</dbReference>
<dbReference type="AlphaFoldDB" id="S8CXG1"/>
<keyword evidence="6 10" id="KW-1133">Transmembrane helix</keyword>
<organism evidence="11 12">
    <name type="scientific">Genlisea aurea</name>
    <dbReference type="NCBI Taxonomy" id="192259"/>
    <lineage>
        <taxon>Eukaryota</taxon>
        <taxon>Viridiplantae</taxon>
        <taxon>Streptophyta</taxon>
        <taxon>Embryophyta</taxon>
        <taxon>Tracheophyta</taxon>
        <taxon>Spermatophyta</taxon>
        <taxon>Magnoliopsida</taxon>
        <taxon>eudicotyledons</taxon>
        <taxon>Gunneridae</taxon>
        <taxon>Pentapetalae</taxon>
        <taxon>asterids</taxon>
        <taxon>lamiids</taxon>
        <taxon>Lamiales</taxon>
        <taxon>Lentibulariaceae</taxon>
        <taxon>Genlisea</taxon>
    </lineage>
</organism>
<proteinExistence type="inferred from homology"/>
<keyword evidence="12" id="KW-1185">Reference proteome</keyword>
<evidence type="ECO:0000256" key="10">
    <source>
        <dbReference type="SAM" id="Phobius"/>
    </source>
</evidence>
<comment type="subcellular location">
    <subcellularLocation>
        <location evidence="1">Endoplasmic reticulum membrane</location>
        <topology evidence="1">Multi-pass membrane protein</topology>
    </subcellularLocation>
</comment>
<evidence type="ECO:0000256" key="8">
    <source>
        <dbReference type="ARBA" id="ARBA00045204"/>
    </source>
</evidence>
<evidence type="ECO:0000313" key="11">
    <source>
        <dbReference type="EMBL" id="EPS72154.1"/>
    </source>
</evidence>
<comment type="similarity">
    <text evidence="2">Belongs to the SPCS1 family.</text>
</comment>
<comment type="function">
    <text evidence="8">Component of the signal peptidase complex (SPC) which catalyzes the cleavage of N-terminal signal sequences from nascent proteins as they are translocated into the lumen of the endoplasmic reticulum. Dispensable for SPC enzymatic activity.</text>
</comment>
<dbReference type="Proteomes" id="UP000015453">
    <property type="component" value="Unassembled WGS sequence"/>
</dbReference>
<accession>S8CXG1</accession>
<gene>
    <name evidence="11" type="ORF">M569_02609</name>
</gene>
<dbReference type="GO" id="GO:0005787">
    <property type="term" value="C:signal peptidase complex"/>
    <property type="evidence" value="ECO:0007669"/>
    <property type="project" value="InterPro"/>
</dbReference>
<reference evidence="11 12" key="1">
    <citation type="journal article" date="2013" name="BMC Genomics">
        <title>The miniature genome of a carnivorous plant Genlisea aurea contains a low number of genes and short non-coding sequences.</title>
        <authorList>
            <person name="Leushkin E.V."/>
            <person name="Sutormin R.A."/>
            <person name="Nabieva E.R."/>
            <person name="Penin A.A."/>
            <person name="Kondrashov A.S."/>
            <person name="Logacheva M.D."/>
        </authorList>
    </citation>
    <scope>NUCLEOTIDE SEQUENCE [LARGE SCALE GENOMIC DNA]</scope>
</reference>
<evidence type="ECO:0000256" key="6">
    <source>
        <dbReference type="ARBA" id="ARBA00022989"/>
    </source>
</evidence>
<evidence type="ECO:0000256" key="9">
    <source>
        <dbReference type="SAM" id="MobiDB-lite"/>
    </source>
</evidence>
<comment type="caution">
    <text evidence="11">The sequence shown here is derived from an EMBL/GenBank/DDBJ whole genome shotgun (WGS) entry which is preliminary data.</text>
</comment>
<evidence type="ECO:0000256" key="4">
    <source>
        <dbReference type="ARBA" id="ARBA00022692"/>
    </source>
</evidence>
<dbReference type="GO" id="GO:0045047">
    <property type="term" value="P:protein targeting to ER"/>
    <property type="evidence" value="ECO:0007669"/>
    <property type="project" value="TreeGrafter"/>
</dbReference>
<keyword evidence="5" id="KW-0256">Endoplasmic reticulum</keyword>
<evidence type="ECO:0000256" key="3">
    <source>
        <dbReference type="ARBA" id="ARBA00017059"/>
    </source>
</evidence>
<evidence type="ECO:0000256" key="7">
    <source>
        <dbReference type="ARBA" id="ARBA00023136"/>
    </source>
</evidence>
<protein>
    <recommendedName>
        <fullName evidence="3">Signal peptidase complex subunit 1</fullName>
    </recommendedName>
</protein>
<dbReference type="GO" id="GO:0006465">
    <property type="term" value="P:signal peptide processing"/>
    <property type="evidence" value="ECO:0007669"/>
    <property type="project" value="InterPro"/>
</dbReference>
<dbReference type="OrthoDB" id="263893at2759"/>
<evidence type="ECO:0000256" key="2">
    <source>
        <dbReference type="ARBA" id="ARBA00005245"/>
    </source>
</evidence>
<dbReference type="PANTHER" id="PTHR13202">
    <property type="entry name" value="MICROSOMAL SIGNAL PEPTIDASE 12 KDA SUBUNIT"/>
    <property type="match status" value="1"/>
</dbReference>
<evidence type="ECO:0000256" key="5">
    <source>
        <dbReference type="ARBA" id="ARBA00022824"/>
    </source>
</evidence>
<keyword evidence="4 10" id="KW-0812">Transmembrane</keyword>
<sequence length="90" mass="10173">MDWKGQKRVEQIMQILLIAFGILGFIAGYVSGSFQTMILVYGAGVVFTSLIVIPDWPFFNRHPLNWLDPTEAEKHPKLPQSAAKKKVSKK</sequence>
<dbReference type="Pfam" id="PF06645">
    <property type="entry name" value="SPC12"/>
    <property type="match status" value="1"/>
</dbReference>
<feature type="transmembrane region" description="Helical" evidence="10">
    <location>
        <begin position="12"/>
        <end position="32"/>
    </location>
</feature>
<feature type="transmembrane region" description="Helical" evidence="10">
    <location>
        <begin position="38"/>
        <end position="59"/>
    </location>
</feature>